<keyword evidence="9 12" id="KW-0472">Membrane</keyword>
<dbReference type="SUPFAM" id="SSF144083">
    <property type="entry name" value="Magnesium transport protein CorA, transmembrane region"/>
    <property type="match status" value="1"/>
</dbReference>
<dbReference type="GO" id="GO:0000287">
    <property type="term" value="F:magnesium ion binding"/>
    <property type="evidence" value="ECO:0007669"/>
    <property type="project" value="TreeGrafter"/>
</dbReference>
<dbReference type="FunFam" id="1.20.58.340:FF:000004">
    <property type="entry name" value="Magnesium transport protein CorA"/>
    <property type="match status" value="1"/>
</dbReference>
<dbReference type="OrthoDB" id="9803416at2"/>
<evidence type="ECO:0000256" key="10">
    <source>
        <dbReference type="ARBA" id="ARBA00034269"/>
    </source>
</evidence>
<comment type="function">
    <text evidence="11">Mediates influx of magnesium ions. Alternates between open and closed states. Activated by low cytoplasmic Mg(2+) levels. Inactive when cytoplasmic Mg(2+) levels are high.</text>
</comment>
<keyword evidence="3" id="KW-0813">Transport</keyword>
<dbReference type="Gene3D" id="1.20.58.340">
    <property type="entry name" value="Magnesium transport protein CorA, transmembrane region"/>
    <property type="match status" value="2"/>
</dbReference>
<feature type="transmembrane region" description="Helical" evidence="12">
    <location>
        <begin position="299"/>
        <end position="318"/>
    </location>
</feature>
<reference evidence="13 14" key="1">
    <citation type="submission" date="2018-03" db="EMBL/GenBank/DDBJ databases">
        <title>Comparative analysis of microorganisms from saline springs in Andes Mountain Range, Colombia.</title>
        <authorList>
            <person name="Rubin E."/>
        </authorList>
    </citation>
    <scope>NUCLEOTIDE SEQUENCE [LARGE SCALE GENOMIC DNA]</scope>
    <source>
        <strain evidence="13 14">CG 35</strain>
    </source>
</reference>
<dbReference type="GO" id="GO:0015095">
    <property type="term" value="F:magnesium ion transmembrane transporter activity"/>
    <property type="evidence" value="ECO:0007669"/>
    <property type="project" value="TreeGrafter"/>
</dbReference>
<protein>
    <submittedName>
        <fullName evidence="13">Magnesium transporter</fullName>
    </submittedName>
</protein>
<feature type="transmembrane region" description="Helical" evidence="12">
    <location>
        <begin position="330"/>
        <end position="350"/>
    </location>
</feature>
<comment type="caution">
    <text evidence="13">The sequence shown here is derived from an EMBL/GenBank/DDBJ whole genome shotgun (WGS) entry which is preliminary data.</text>
</comment>
<name>A0A2T0YDM1_9MICC</name>
<evidence type="ECO:0000256" key="1">
    <source>
        <dbReference type="ARBA" id="ARBA00004651"/>
    </source>
</evidence>
<dbReference type="AlphaFoldDB" id="A0A2T0YDM1"/>
<keyword evidence="4" id="KW-1003">Cell membrane</keyword>
<evidence type="ECO:0000256" key="9">
    <source>
        <dbReference type="ARBA" id="ARBA00023136"/>
    </source>
</evidence>
<dbReference type="GO" id="GO:0050897">
    <property type="term" value="F:cobalt ion binding"/>
    <property type="evidence" value="ECO:0007669"/>
    <property type="project" value="TreeGrafter"/>
</dbReference>
<comment type="similarity">
    <text evidence="2">Belongs to the CorA metal ion transporter (MIT) (TC 1.A.35) family.</text>
</comment>
<evidence type="ECO:0000256" key="11">
    <source>
        <dbReference type="ARBA" id="ARBA00045497"/>
    </source>
</evidence>
<organism evidence="13 14">
    <name type="scientific">Nesterenkonia sandarakina</name>
    <dbReference type="NCBI Taxonomy" id="272918"/>
    <lineage>
        <taxon>Bacteria</taxon>
        <taxon>Bacillati</taxon>
        <taxon>Actinomycetota</taxon>
        <taxon>Actinomycetes</taxon>
        <taxon>Micrococcales</taxon>
        <taxon>Micrococcaceae</taxon>
        <taxon>Nesterenkonia</taxon>
    </lineage>
</organism>
<keyword evidence="14" id="KW-1185">Reference proteome</keyword>
<evidence type="ECO:0000256" key="6">
    <source>
        <dbReference type="ARBA" id="ARBA00022842"/>
    </source>
</evidence>
<evidence type="ECO:0000256" key="4">
    <source>
        <dbReference type="ARBA" id="ARBA00022475"/>
    </source>
</evidence>
<dbReference type="RefSeq" id="WP_106123808.1">
    <property type="nucleotide sequence ID" value="NZ_PVTY01000017.1"/>
</dbReference>
<accession>A0A2T0YDM1</accession>
<dbReference type="Pfam" id="PF01544">
    <property type="entry name" value="CorA"/>
    <property type="match status" value="1"/>
</dbReference>
<evidence type="ECO:0000313" key="14">
    <source>
        <dbReference type="Proteomes" id="UP000238217"/>
    </source>
</evidence>
<keyword evidence="7 12" id="KW-1133">Transmembrane helix</keyword>
<comment type="catalytic activity">
    <reaction evidence="10">
        <text>Mg(2+)(in) = Mg(2+)(out)</text>
        <dbReference type="Rhea" id="RHEA:29827"/>
        <dbReference type="ChEBI" id="CHEBI:18420"/>
    </reaction>
</comment>
<dbReference type="PANTHER" id="PTHR46494">
    <property type="entry name" value="CORA FAMILY METAL ION TRANSPORTER (EUROFUNG)"/>
    <property type="match status" value="1"/>
</dbReference>
<evidence type="ECO:0000256" key="2">
    <source>
        <dbReference type="ARBA" id="ARBA00009765"/>
    </source>
</evidence>
<sequence length="356" mass="38928">MAITMRRFTADGSSCAVESVVHAPENSPASGPATGPVTTLLWVDLTGEDLPDFAATAAALGLRESQHEFLCGNRSRLPLHASSPEAVAAVLHRVTTSAEESTQTTRFYFSELRVLTAVGLVVTVQAVEPGQAPLGLQTLLETALRSRPRSSVTASDAVAGLLGAVLREYPVALDELENAIEAMEGVLFQEARLDAELSHRIYQLLQKVHRFDWALRPLESVATERAADAAESSTPGEESSTWADLIMRTRRMRDRVELLRSHLENAVALHSTLLTIEQNEATRRLADASYAQGEQSKKISAWAAILFAPTLIASIYGMNFRHMPELGWAWGYPVAVALMVGLSVTLWAVFKRRQWL</sequence>
<keyword evidence="5 12" id="KW-0812">Transmembrane</keyword>
<dbReference type="GO" id="GO:0005886">
    <property type="term" value="C:plasma membrane"/>
    <property type="evidence" value="ECO:0007669"/>
    <property type="project" value="UniProtKB-SubCell"/>
</dbReference>
<gene>
    <name evidence="13" type="ORF">BCL67_1178</name>
</gene>
<dbReference type="InterPro" id="IPR045863">
    <property type="entry name" value="CorA_TM1_TM2"/>
</dbReference>
<evidence type="ECO:0000256" key="5">
    <source>
        <dbReference type="ARBA" id="ARBA00022692"/>
    </source>
</evidence>
<dbReference type="EMBL" id="PVTY01000017">
    <property type="protein sequence ID" value="PRZ12906.1"/>
    <property type="molecule type" value="Genomic_DNA"/>
</dbReference>
<evidence type="ECO:0000256" key="7">
    <source>
        <dbReference type="ARBA" id="ARBA00022989"/>
    </source>
</evidence>
<evidence type="ECO:0000256" key="12">
    <source>
        <dbReference type="SAM" id="Phobius"/>
    </source>
</evidence>
<keyword evidence="6" id="KW-0460">Magnesium</keyword>
<comment type="subcellular location">
    <subcellularLocation>
        <location evidence="1">Cell membrane</location>
        <topology evidence="1">Multi-pass membrane protein</topology>
    </subcellularLocation>
</comment>
<evidence type="ECO:0000256" key="3">
    <source>
        <dbReference type="ARBA" id="ARBA00022448"/>
    </source>
</evidence>
<proteinExistence type="inferred from homology"/>
<dbReference type="InterPro" id="IPR045861">
    <property type="entry name" value="CorA_cytoplasmic_dom"/>
</dbReference>
<evidence type="ECO:0000256" key="8">
    <source>
        <dbReference type="ARBA" id="ARBA00023065"/>
    </source>
</evidence>
<dbReference type="SUPFAM" id="SSF143865">
    <property type="entry name" value="CorA soluble domain-like"/>
    <property type="match status" value="1"/>
</dbReference>
<dbReference type="InterPro" id="IPR002523">
    <property type="entry name" value="MgTranspt_CorA/ZnTranspt_ZntB"/>
</dbReference>
<dbReference type="PANTHER" id="PTHR46494:SF1">
    <property type="entry name" value="CORA FAMILY METAL ION TRANSPORTER (EUROFUNG)"/>
    <property type="match status" value="1"/>
</dbReference>
<evidence type="ECO:0000313" key="13">
    <source>
        <dbReference type="EMBL" id="PRZ12906.1"/>
    </source>
</evidence>
<keyword evidence="8" id="KW-0406">Ion transport</keyword>
<dbReference type="GO" id="GO:0015087">
    <property type="term" value="F:cobalt ion transmembrane transporter activity"/>
    <property type="evidence" value="ECO:0007669"/>
    <property type="project" value="TreeGrafter"/>
</dbReference>
<dbReference type="Proteomes" id="UP000238217">
    <property type="component" value="Unassembled WGS sequence"/>
</dbReference>